<dbReference type="EMBL" id="FNSD01000001">
    <property type="protein sequence ID" value="SEB61082.1"/>
    <property type="molecule type" value="Genomic_DNA"/>
</dbReference>
<gene>
    <name evidence="1" type="ORF">SAMN05443244_1321</name>
</gene>
<sequence>MSTAPTGVTAELETRNEERAANTAAAIEVVVCLGPWYEDAPGESLSPLLQTLSQALGERASSAMIAYPASDSHARSWQQEGLLLQPYQPSTKMRELAMQTATSYLSLYEIMRAHESFCGLLLGAEAQSLQPAAIHGMVEAICDRGADVAIARYDLTPNEGLVNASILYPLTRAVFQVKATFPLALDLAMSTRMAERMATAAQRCTTTGQLEGLVWPAAEAATAAFTLAEVSAGVRQLPHPTGGDLSFILNTIASSLFLDIEAKASFWQRTRPTLPLLAIDAVPTQTPAADPVGPEEIKELIEGFRIAYGNLHEIWSLVLPPQTLLGLKRLSRLPVEEFTLPDALWVRIIYDFVLAHRLRTINRNHLMGSLTPLYLAWVASHIIAGANGSSLDSLARAFEADKPYLVSRWRWPDRFNP</sequence>
<accession>A0A1H4KT46</accession>
<evidence type="ECO:0000313" key="1">
    <source>
        <dbReference type="EMBL" id="SEB61082.1"/>
    </source>
</evidence>
<dbReference type="OrthoDB" id="9759709at2"/>
<reference evidence="1 2" key="1">
    <citation type="submission" date="2016-10" db="EMBL/GenBank/DDBJ databases">
        <authorList>
            <person name="de Groot N.N."/>
        </authorList>
    </citation>
    <scope>NUCLEOTIDE SEQUENCE [LARGE SCALE GENOMIC DNA]</scope>
    <source>
        <strain evidence="1 2">AB35.6</strain>
    </source>
</reference>
<dbReference type="AlphaFoldDB" id="A0A1H4KT46"/>
<proteinExistence type="predicted"/>
<name>A0A1H4KT46_9BACT</name>
<organism evidence="1 2">
    <name type="scientific">Terriglobus roseus</name>
    <dbReference type="NCBI Taxonomy" id="392734"/>
    <lineage>
        <taxon>Bacteria</taxon>
        <taxon>Pseudomonadati</taxon>
        <taxon>Acidobacteriota</taxon>
        <taxon>Terriglobia</taxon>
        <taxon>Terriglobales</taxon>
        <taxon>Acidobacteriaceae</taxon>
        <taxon>Terriglobus</taxon>
    </lineage>
</organism>
<evidence type="ECO:0000313" key="2">
    <source>
        <dbReference type="Proteomes" id="UP000182409"/>
    </source>
</evidence>
<dbReference type="RefSeq" id="WP_074652874.1">
    <property type="nucleotide sequence ID" value="NZ_FNSD01000001.1"/>
</dbReference>
<protein>
    <submittedName>
        <fullName evidence="1">Uncharacterized protein</fullName>
    </submittedName>
</protein>
<dbReference type="Proteomes" id="UP000182409">
    <property type="component" value="Unassembled WGS sequence"/>
</dbReference>